<organism evidence="2 3">
    <name type="scientific">Celeribacter baekdonensis</name>
    <dbReference type="NCBI Taxonomy" id="875171"/>
    <lineage>
        <taxon>Bacteria</taxon>
        <taxon>Pseudomonadati</taxon>
        <taxon>Pseudomonadota</taxon>
        <taxon>Alphaproteobacteria</taxon>
        <taxon>Rhodobacterales</taxon>
        <taxon>Roseobacteraceae</taxon>
        <taxon>Celeribacter</taxon>
    </lineage>
</organism>
<evidence type="ECO:0000313" key="3">
    <source>
        <dbReference type="Proteomes" id="UP000241447"/>
    </source>
</evidence>
<dbReference type="InterPro" id="IPR012292">
    <property type="entry name" value="Globin/Proto"/>
</dbReference>
<reference evidence="2 3" key="1">
    <citation type="submission" date="2018-03" db="EMBL/GenBank/DDBJ databases">
        <title>The Complete Genome of Celeribacter baekdonensis strain LH4, a Thiosulfate-Oxidizing Alphaproteobacterium Isolated from Gulf of Mexico Continental Slope Sediments.</title>
        <authorList>
            <person name="Flood B.E."/>
            <person name="Bailey J.V."/>
            <person name="Leprich D."/>
        </authorList>
    </citation>
    <scope>NUCLEOTIDE SEQUENCE [LARGE SCALE GENOMIC DNA]</scope>
    <source>
        <strain evidence="2 3">LH4</strain>
    </source>
</reference>
<dbReference type="GO" id="GO:0019825">
    <property type="term" value="F:oxygen binding"/>
    <property type="evidence" value="ECO:0007669"/>
    <property type="project" value="InterPro"/>
</dbReference>
<dbReference type="SUPFAM" id="SSF46458">
    <property type="entry name" value="Globin-like"/>
    <property type="match status" value="1"/>
</dbReference>
<feature type="domain" description="Globin" evidence="1">
    <location>
        <begin position="1"/>
        <end position="135"/>
    </location>
</feature>
<accession>A0A2R4M7X7</accession>
<dbReference type="EMBL" id="CP028475">
    <property type="protein sequence ID" value="AVW93152.1"/>
    <property type="molecule type" value="Genomic_DNA"/>
</dbReference>
<dbReference type="OrthoDB" id="3213438at2"/>
<dbReference type="InterPro" id="IPR009050">
    <property type="entry name" value="Globin-like_sf"/>
</dbReference>
<gene>
    <name evidence="2" type="ORF">DA792_20395</name>
</gene>
<dbReference type="GO" id="GO:0020037">
    <property type="term" value="F:heme binding"/>
    <property type="evidence" value="ECO:0007669"/>
    <property type="project" value="InterPro"/>
</dbReference>
<sequence>MLTVKQISLVRNDFRRLASVRPEMFKRFYDRLFEIAPDTRDRYSADLTEEAIRVNGLLEIAFLSLDHPQAMFATLHTLGRDFSGFGIWEKKSDLVVELLVELFTEFGGEDWGAELELAWHSVLIFIAQGMKEGVTSNGAAA</sequence>
<dbReference type="AlphaFoldDB" id="A0A2R4M7X7"/>
<dbReference type="InterPro" id="IPR000971">
    <property type="entry name" value="Globin"/>
</dbReference>
<evidence type="ECO:0000259" key="1">
    <source>
        <dbReference type="PROSITE" id="PS01033"/>
    </source>
</evidence>
<dbReference type="RefSeq" id="WP_107722413.1">
    <property type="nucleotide sequence ID" value="NZ_CP028475.1"/>
</dbReference>
<evidence type="ECO:0000313" key="2">
    <source>
        <dbReference type="EMBL" id="AVW93152.1"/>
    </source>
</evidence>
<proteinExistence type="predicted"/>
<protein>
    <recommendedName>
        <fullName evidence="1">Globin domain-containing protein</fullName>
    </recommendedName>
</protein>
<name>A0A2R4M7X7_9RHOB</name>
<dbReference type="KEGG" id="cbak:DA792_20395"/>
<dbReference type="PROSITE" id="PS01033">
    <property type="entry name" value="GLOBIN"/>
    <property type="match status" value="1"/>
</dbReference>
<dbReference type="Gene3D" id="1.10.490.10">
    <property type="entry name" value="Globins"/>
    <property type="match status" value="1"/>
</dbReference>
<dbReference type="Proteomes" id="UP000241447">
    <property type="component" value="Chromosome"/>
</dbReference>